<reference evidence="2 3" key="1">
    <citation type="submission" date="2015-12" db="EMBL/GenBank/DDBJ databases">
        <title>Draft genome sequence of Moniliophthora roreri, the causal agent of frosty pod rot of cacao.</title>
        <authorList>
            <person name="Aime M.C."/>
            <person name="Diaz-Valderrama J.R."/>
            <person name="Kijpornyongpan T."/>
            <person name="Phillips-Mora W."/>
        </authorList>
    </citation>
    <scope>NUCLEOTIDE SEQUENCE [LARGE SCALE GENOMIC DNA]</scope>
    <source>
        <strain evidence="2 3">MCA 2952</strain>
    </source>
</reference>
<proteinExistence type="predicted"/>
<evidence type="ECO:0000313" key="2">
    <source>
        <dbReference type="EMBL" id="KTB40544.1"/>
    </source>
</evidence>
<gene>
    <name evidence="2" type="ORF">WG66_6882</name>
</gene>
<dbReference type="EMBL" id="LATX01001572">
    <property type="protein sequence ID" value="KTB40544.1"/>
    <property type="molecule type" value="Genomic_DNA"/>
</dbReference>
<comment type="caution">
    <text evidence="2">The sequence shown here is derived from an EMBL/GenBank/DDBJ whole genome shotgun (WGS) entry which is preliminary data.</text>
</comment>
<evidence type="ECO:0000313" key="3">
    <source>
        <dbReference type="Proteomes" id="UP000054988"/>
    </source>
</evidence>
<name>A0A0W0FW99_MONRR</name>
<sequence length="31" mass="3434">MEEEPAVVYQSVVVQPQEGMDLDSRPKDEAG</sequence>
<feature type="region of interest" description="Disordered" evidence="1">
    <location>
        <begin position="1"/>
        <end position="31"/>
    </location>
</feature>
<feature type="compositionally biased region" description="Basic and acidic residues" evidence="1">
    <location>
        <begin position="22"/>
        <end position="31"/>
    </location>
</feature>
<accession>A0A0W0FW99</accession>
<organism evidence="2 3">
    <name type="scientific">Moniliophthora roreri</name>
    <name type="common">Frosty pod rot fungus</name>
    <name type="synonym">Monilia roreri</name>
    <dbReference type="NCBI Taxonomy" id="221103"/>
    <lineage>
        <taxon>Eukaryota</taxon>
        <taxon>Fungi</taxon>
        <taxon>Dikarya</taxon>
        <taxon>Basidiomycota</taxon>
        <taxon>Agaricomycotina</taxon>
        <taxon>Agaricomycetes</taxon>
        <taxon>Agaricomycetidae</taxon>
        <taxon>Agaricales</taxon>
        <taxon>Marasmiineae</taxon>
        <taxon>Marasmiaceae</taxon>
        <taxon>Moniliophthora</taxon>
    </lineage>
</organism>
<dbReference type="AlphaFoldDB" id="A0A0W0FW99"/>
<dbReference type="Proteomes" id="UP000054988">
    <property type="component" value="Unassembled WGS sequence"/>
</dbReference>
<evidence type="ECO:0000256" key="1">
    <source>
        <dbReference type="SAM" id="MobiDB-lite"/>
    </source>
</evidence>
<protein>
    <submittedName>
        <fullName evidence="2">Uncharacterized protein</fullName>
    </submittedName>
</protein>